<gene>
    <name evidence="1" type="ORF">IAC72_05140</name>
</gene>
<dbReference type="Proteomes" id="UP000886852">
    <property type="component" value="Unassembled WGS sequence"/>
</dbReference>
<name>A0A9D1SQF6_9BACT</name>
<organism evidence="1 2">
    <name type="scientific">Candidatus Fimimonas merdipullorum</name>
    <dbReference type="NCBI Taxonomy" id="2840822"/>
    <lineage>
        <taxon>Bacteria</taxon>
        <taxon>Pseudomonadati</taxon>
        <taxon>Myxococcota</taxon>
        <taxon>Myxococcia</taxon>
        <taxon>Myxococcales</taxon>
        <taxon>Cystobacterineae</taxon>
        <taxon>Myxococcaceae</taxon>
        <taxon>Myxococcaceae incertae sedis</taxon>
        <taxon>Candidatus Fimimonas</taxon>
    </lineage>
</organism>
<comment type="caution">
    <text evidence="1">The sequence shown here is derived from an EMBL/GenBank/DDBJ whole genome shotgun (WGS) entry which is preliminary data.</text>
</comment>
<evidence type="ECO:0000313" key="1">
    <source>
        <dbReference type="EMBL" id="HIU91374.1"/>
    </source>
</evidence>
<protein>
    <submittedName>
        <fullName evidence="1">Uncharacterized protein</fullName>
    </submittedName>
</protein>
<proteinExistence type="predicted"/>
<reference evidence="1" key="1">
    <citation type="submission" date="2020-10" db="EMBL/GenBank/DDBJ databases">
        <authorList>
            <person name="Gilroy R."/>
        </authorList>
    </citation>
    <scope>NUCLEOTIDE SEQUENCE</scope>
    <source>
        <strain evidence="1">ChiHjej12B11-7776</strain>
    </source>
</reference>
<reference evidence="1" key="2">
    <citation type="journal article" date="2021" name="PeerJ">
        <title>Extensive microbial diversity within the chicken gut microbiome revealed by metagenomics and culture.</title>
        <authorList>
            <person name="Gilroy R."/>
            <person name="Ravi A."/>
            <person name="Getino M."/>
            <person name="Pursley I."/>
            <person name="Horton D.L."/>
            <person name="Alikhan N.F."/>
            <person name="Baker D."/>
            <person name="Gharbi K."/>
            <person name="Hall N."/>
            <person name="Watson M."/>
            <person name="Adriaenssens E.M."/>
            <person name="Foster-Nyarko E."/>
            <person name="Jarju S."/>
            <person name="Secka A."/>
            <person name="Antonio M."/>
            <person name="Oren A."/>
            <person name="Chaudhuri R.R."/>
            <person name="La Ragione R."/>
            <person name="Hildebrand F."/>
            <person name="Pallen M.J."/>
        </authorList>
    </citation>
    <scope>NUCLEOTIDE SEQUENCE</scope>
    <source>
        <strain evidence="1">ChiHjej12B11-7776</strain>
    </source>
</reference>
<accession>A0A9D1SQF6</accession>
<sequence>MKNGNVDEFIDHTTYEECAVMYRGTKYFFYGMRFHKEKGVYSYDIAQWDAFGDHVRYVFQTTSDTSDKLLAIFYATPLWDGRTFWEAESEMEWVDW</sequence>
<dbReference type="AlphaFoldDB" id="A0A9D1SQF6"/>
<evidence type="ECO:0000313" key="2">
    <source>
        <dbReference type="Proteomes" id="UP000886852"/>
    </source>
</evidence>
<dbReference type="EMBL" id="DVOC01000090">
    <property type="protein sequence ID" value="HIU91374.1"/>
    <property type="molecule type" value="Genomic_DNA"/>
</dbReference>